<protein>
    <submittedName>
        <fullName evidence="2">Uncharacterized protein</fullName>
    </submittedName>
</protein>
<sequence>MEPEWEYRAVLAVDIERSAGRGNTALGRIREALGTALRESVERSGIDWRACLIDDLGDGLRLVAPAGVRKTALVHPLLHELAVRLRAHNRMAGPTTRIRVRGALHAGEVRLDRAGGATGRPLEVLARMLDAAPVRTALERAPEPVCVAVLLSQHFHDETVGHDYPGIDPEAFRRVTFTTKEHTADAWLHLPGAPLDPPEPAPGAPAPSGAASGTAPDAAGEAVAPPPAGHSAMYNQAWGNGTVNALRSGTQNIHLTRPEDRAR</sequence>
<accession>A0A852ZTP3</accession>
<reference evidence="2 3" key="1">
    <citation type="submission" date="2020-07" db="EMBL/GenBank/DDBJ databases">
        <title>Sequencing the genomes of 1000 actinobacteria strains.</title>
        <authorList>
            <person name="Klenk H.-P."/>
        </authorList>
    </citation>
    <scope>NUCLEOTIDE SEQUENCE [LARGE SCALE GENOMIC DNA]</scope>
    <source>
        <strain evidence="2 3">DSM 42178</strain>
    </source>
</reference>
<feature type="compositionally biased region" description="Pro residues" evidence="1">
    <location>
        <begin position="194"/>
        <end position="205"/>
    </location>
</feature>
<gene>
    <name evidence="2" type="ORF">FHU37_002719</name>
</gene>
<dbReference type="AlphaFoldDB" id="A0A852ZTP3"/>
<dbReference type="Proteomes" id="UP000567795">
    <property type="component" value="Unassembled WGS sequence"/>
</dbReference>
<feature type="region of interest" description="Disordered" evidence="1">
    <location>
        <begin position="189"/>
        <end position="263"/>
    </location>
</feature>
<evidence type="ECO:0000256" key="1">
    <source>
        <dbReference type="SAM" id="MobiDB-lite"/>
    </source>
</evidence>
<feature type="compositionally biased region" description="Low complexity" evidence="1">
    <location>
        <begin position="206"/>
        <end position="223"/>
    </location>
</feature>
<feature type="compositionally biased region" description="Polar residues" evidence="1">
    <location>
        <begin position="233"/>
        <end position="254"/>
    </location>
</feature>
<organism evidence="2 3">
    <name type="scientific">Allostreptomyces psammosilenae</name>
    <dbReference type="NCBI Taxonomy" id="1892865"/>
    <lineage>
        <taxon>Bacteria</taxon>
        <taxon>Bacillati</taxon>
        <taxon>Actinomycetota</taxon>
        <taxon>Actinomycetes</taxon>
        <taxon>Kitasatosporales</taxon>
        <taxon>Streptomycetaceae</taxon>
        <taxon>Allostreptomyces</taxon>
    </lineage>
</organism>
<dbReference type="RefSeq" id="WP_179814458.1">
    <property type="nucleotide sequence ID" value="NZ_JACBZD010000001.1"/>
</dbReference>
<proteinExistence type="predicted"/>
<evidence type="ECO:0000313" key="2">
    <source>
        <dbReference type="EMBL" id="NYI05776.1"/>
    </source>
</evidence>
<keyword evidence="3" id="KW-1185">Reference proteome</keyword>
<evidence type="ECO:0000313" key="3">
    <source>
        <dbReference type="Proteomes" id="UP000567795"/>
    </source>
</evidence>
<dbReference type="EMBL" id="JACBZD010000001">
    <property type="protein sequence ID" value="NYI05776.1"/>
    <property type="molecule type" value="Genomic_DNA"/>
</dbReference>
<name>A0A852ZTP3_9ACTN</name>
<comment type="caution">
    <text evidence="2">The sequence shown here is derived from an EMBL/GenBank/DDBJ whole genome shotgun (WGS) entry which is preliminary data.</text>
</comment>